<accession>A0A0C2ZMD6</accession>
<dbReference type="EMBL" id="KN822040">
    <property type="protein sequence ID" value="KIM62738.1"/>
    <property type="molecule type" value="Genomic_DNA"/>
</dbReference>
<organism evidence="1 2">
    <name type="scientific">Scleroderma citrinum Foug A</name>
    <dbReference type="NCBI Taxonomy" id="1036808"/>
    <lineage>
        <taxon>Eukaryota</taxon>
        <taxon>Fungi</taxon>
        <taxon>Dikarya</taxon>
        <taxon>Basidiomycota</taxon>
        <taxon>Agaricomycotina</taxon>
        <taxon>Agaricomycetes</taxon>
        <taxon>Agaricomycetidae</taxon>
        <taxon>Boletales</taxon>
        <taxon>Sclerodermatineae</taxon>
        <taxon>Sclerodermataceae</taxon>
        <taxon>Scleroderma</taxon>
    </lineage>
</organism>
<evidence type="ECO:0000313" key="2">
    <source>
        <dbReference type="Proteomes" id="UP000053989"/>
    </source>
</evidence>
<evidence type="ECO:0000313" key="1">
    <source>
        <dbReference type="EMBL" id="KIM62738.1"/>
    </source>
</evidence>
<dbReference type="HOGENOM" id="CLU_2198549_0_0_1"/>
<reference evidence="1 2" key="1">
    <citation type="submission" date="2014-04" db="EMBL/GenBank/DDBJ databases">
        <authorList>
            <consortium name="DOE Joint Genome Institute"/>
            <person name="Kuo A."/>
            <person name="Kohler A."/>
            <person name="Nagy L.G."/>
            <person name="Floudas D."/>
            <person name="Copeland A."/>
            <person name="Barry K.W."/>
            <person name="Cichocki N."/>
            <person name="Veneault-Fourrey C."/>
            <person name="LaButti K."/>
            <person name="Lindquist E.A."/>
            <person name="Lipzen A."/>
            <person name="Lundell T."/>
            <person name="Morin E."/>
            <person name="Murat C."/>
            <person name="Sun H."/>
            <person name="Tunlid A."/>
            <person name="Henrissat B."/>
            <person name="Grigoriev I.V."/>
            <person name="Hibbett D.S."/>
            <person name="Martin F."/>
            <person name="Nordberg H.P."/>
            <person name="Cantor M.N."/>
            <person name="Hua S.X."/>
        </authorList>
    </citation>
    <scope>NUCLEOTIDE SEQUENCE [LARGE SCALE GENOMIC DNA]</scope>
    <source>
        <strain evidence="1 2">Foug A</strain>
    </source>
</reference>
<sequence length="108" mass="12493">MSGGGIRERILFGGIDISTDNYTACARTILYNEICPLPLLLSYYQERTSKETSSSLGKEVNNKVSILHPKLQMPPLTEARRRLYTQRCIYRAKDLLEHTRIVDDFEIW</sequence>
<reference evidence="2" key="2">
    <citation type="submission" date="2015-01" db="EMBL/GenBank/DDBJ databases">
        <title>Evolutionary Origins and Diversification of the Mycorrhizal Mutualists.</title>
        <authorList>
            <consortium name="DOE Joint Genome Institute"/>
            <consortium name="Mycorrhizal Genomics Consortium"/>
            <person name="Kohler A."/>
            <person name="Kuo A."/>
            <person name="Nagy L.G."/>
            <person name="Floudas D."/>
            <person name="Copeland A."/>
            <person name="Barry K.W."/>
            <person name="Cichocki N."/>
            <person name="Veneault-Fourrey C."/>
            <person name="LaButti K."/>
            <person name="Lindquist E.A."/>
            <person name="Lipzen A."/>
            <person name="Lundell T."/>
            <person name="Morin E."/>
            <person name="Murat C."/>
            <person name="Riley R."/>
            <person name="Ohm R."/>
            <person name="Sun H."/>
            <person name="Tunlid A."/>
            <person name="Henrissat B."/>
            <person name="Grigoriev I.V."/>
            <person name="Hibbett D.S."/>
            <person name="Martin F."/>
        </authorList>
    </citation>
    <scope>NUCLEOTIDE SEQUENCE [LARGE SCALE GENOMIC DNA]</scope>
    <source>
        <strain evidence="2">Foug A</strain>
    </source>
</reference>
<dbReference type="InParanoid" id="A0A0C2ZMD6"/>
<proteinExistence type="predicted"/>
<dbReference type="AlphaFoldDB" id="A0A0C2ZMD6"/>
<keyword evidence="2" id="KW-1185">Reference proteome</keyword>
<dbReference type="Proteomes" id="UP000053989">
    <property type="component" value="Unassembled WGS sequence"/>
</dbReference>
<protein>
    <submittedName>
        <fullName evidence="1">Uncharacterized protein</fullName>
    </submittedName>
</protein>
<name>A0A0C2ZMD6_9AGAM</name>
<gene>
    <name evidence="1" type="ORF">SCLCIDRAFT_790873</name>
</gene>